<reference evidence="11 12" key="1">
    <citation type="submission" date="2011-02" db="EMBL/GenBank/DDBJ databases">
        <title>The Genome Sequence of Sphaeroforma arctica JP610.</title>
        <authorList>
            <consortium name="The Broad Institute Genome Sequencing Platform"/>
            <person name="Russ C."/>
            <person name="Cuomo C."/>
            <person name="Young S.K."/>
            <person name="Zeng Q."/>
            <person name="Gargeya S."/>
            <person name="Alvarado L."/>
            <person name="Berlin A."/>
            <person name="Chapman S.B."/>
            <person name="Chen Z."/>
            <person name="Freedman E."/>
            <person name="Gellesch M."/>
            <person name="Goldberg J."/>
            <person name="Griggs A."/>
            <person name="Gujja S."/>
            <person name="Heilman E."/>
            <person name="Heiman D."/>
            <person name="Howarth C."/>
            <person name="Mehta T."/>
            <person name="Neiman D."/>
            <person name="Pearson M."/>
            <person name="Roberts A."/>
            <person name="Saif S."/>
            <person name="Shea T."/>
            <person name="Shenoy N."/>
            <person name="Sisk P."/>
            <person name="Stolte C."/>
            <person name="Sykes S."/>
            <person name="White J."/>
            <person name="Yandava C."/>
            <person name="Burger G."/>
            <person name="Gray M.W."/>
            <person name="Holland P.W.H."/>
            <person name="King N."/>
            <person name="Lang F.B.F."/>
            <person name="Roger A.J."/>
            <person name="Ruiz-Trillo I."/>
            <person name="Haas B."/>
            <person name="Nusbaum C."/>
            <person name="Birren B."/>
        </authorList>
    </citation>
    <scope>NUCLEOTIDE SEQUENCE [LARGE SCALE GENOMIC DNA]</scope>
    <source>
        <strain evidence="11 12">JP610</strain>
    </source>
</reference>
<evidence type="ECO:0000256" key="4">
    <source>
        <dbReference type="ARBA" id="ARBA00012881"/>
    </source>
</evidence>
<dbReference type="Gene3D" id="3.50.50.60">
    <property type="entry name" value="FAD/NAD(P)-binding domain"/>
    <property type="match status" value="1"/>
</dbReference>
<dbReference type="STRING" id="667725.A0A0L0G3S5"/>
<dbReference type="Proteomes" id="UP000054560">
    <property type="component" value="Unassembled WGS sequence"/>
</dbReference>
<evidence type="ECO:0000256" key="9">
    <source>
        <dbReference type="ARBA" id="ARBA00047598"/>
    </source>
</evidence>
<gene>
    <name evidence="11" type="ORF">SARC_04240</name>
</gene>
<dbReference type="EC" id="1.14.13.196" evidence="4"/>
<dbReference type="OrthoDB" id="76038at2759"/>
<evidence type="ECO:0000256" key="1">
    <source>
        <dbReference type="ARBA" id="ARBA00001974"/>
    </source>
</evidence>
<evidence type="ECO:0000256" key="7">
    <source>
        <dbReference type="ARBA" id="ARBA00022857"/>
    </source>
</evidence>
<comment type="cofactor">
    <cofactor evidence="1">
        <name>FAD</name>
        <dbReference type="ChEBI" id="CHEBI:57692"/>
    </cofactor>
</comment>
<dbReference type="GeneID" id="25904744"/>
<evidence type="ECO:0000313" key="11">
    <source>
        <dbReference type="EMBL" id="KNC83509.1"/>
    </source>
</evidence>
<evidence type="ECO:0000256" key="6">
    <source>
        <dbReference type="ARBA" id="ARBA00022827"/>
    </source>
</evidence>
<dbReference type="Pfam" id="PF13434">
    <property type="entry name" value="Lys_Orn_oxgnase"/>
    <property type="match status" value="1"/>
</dbReference>
<evidence type="ECO:0000256" key="3">
    <source>
        <dbReference type="ARBA" id="ARBA00007588"/>
    </source>
</evidence>
<dbReference type="PANTHER" id="PTHR38663:SF1">
    <property type="entry name" value="L-ORNITHINE N(5)-MONOOXYGENASE"/>
    <property type="match status" value="1"/>
</dbReference>
<comment type="pathway">
    <text evidence="2">Siderophore biosynthesis.</text>
</comment>
<proteinExistence type="inferred from homology"/>
<dbReference type="GO" id="GO:0016491">
    <property type="term" value="F:oxidoreductase activity"/>
    <property type="evidence" value="ECO:0007669"/>
    <property type="project" value="UniProtKB-KW"/>
</dbReference>
<dbReference type="InterPro" id="IPR036188">
    <property type="entry name" value="FAD/NAD-bd_sf"/>
</dbReference>
<dbReference type="SUPFAM" id="SSF51905">
    <property type="entry name" value="FAD/NAD(P)-binding domain"/>
    <property type="match status" value="2"/>
</dbReference>
<comment type="similarity">
    <text evidence="3">Belongs to the lysine N(6)-hydroxylase/L-ornithine N(5)-oxygenase family.</text>
</comment>
<evidence type="ECO:0000256" key="5">
    <source>
        <dbReference type="ARBA" id="ARBA00022630"/>
    </source>
</evidence>
<dbReference type="PANTHER" id="PTHR38663">
    <property type="match status" value="1"/>
</dbReference>
<organism evidence="11 12">
    <name type="scientific">Sphaeroforma arctica JP610</name>
    <dbReference type="NCBI Taxonomy" id="667725"/>
    <lineage>
        <taxon>Eukaryota</taxon>
        <taxon>Ichthyosporea</taxon>
        <taxon>Ichthyophonida</taxon>
        <taxon>Sphaeroforma</taxon>
    </lineage>
</organism>
<evidence type="ECO:0000256" key="8">
    <source>
        <dbReference type="ARBA" id="ARBA00023002"/>
    </source>
</evidence>
<accession>A0A0L0G3S5</accession>
<dbReference type="eggNOG" id="ENOG502QPIW">
    <property type="taxonomic scope" value="Eukaryota"/>
</dbReference>
<evidence type="ECO:0000256" key="2">
    <source>
        <dbReference type="ARBA" id="ARBA00004924"/>
    </source>
</evidence>
<sequence>MTVANSHTPDIRNCFDVCIVGAGPHALATLCALLTPKAKLTDSQCQRSSQSRSRLPSVCVVDPNGSWLYDWKHNFETLGIDYLRSPVSAHPDAHDESALLEFAFSRNRCHELYEPDYSRTCLKGLPELTTGLFKLPGSKLFADFCDHLAESLSHQFIKGKVDAIKRCPKNMRTYNNETMDNNIQYKVTVSCTNHTAATNVGGSSDSGIDTNDSSSDQCHRHVYAKHIVLALGSGGAANVPESLRKFQDTKDVYGQKHIVHSTECTCANNIKDAANRYQEQNQTVLVIGGGLSAAQAALAAIRTHSGNKRRRVILCSRRELVTRRFDLPLQWLDRRHAQKYMYDFYSVPYEQRGEWIHDVRGGGSIPPEYMSRLIAAERQGQLELMVDTVDRVEHVTEQGVSALRVSFQGASDSSSKHLEPLLVHRVILGTGHKPDCTEVPLYRTLLKRFKYKLPITRTPNPLPVLNEDLQWGEEQITVVGRLAALSLGPDAGNLMGASRAGKLLASQLGVFSHLYTCDNVLSNSFGLLDSI</sequence>
<name>A0A0L0G3S5_9EUKA</name>
<dbReference type="AlphaFoldDB" id="A0A0L0G3S5"/>
<keyword evidence="5" id="KW-0285">Flavoprotein</keyword>
<comment type="catalytic activity">
    <reaction evidence="9">
        <text>L-ornithine + NADPH + O2 = N(5)-hydroxy-L-ornithine + NADP(+) + H2O</text>
        <dbReference type="Rhea" id="RHEA:41508"/>
        <dbReference type="ChEBI" id="CHEBI:15377"/>
        <dbReference type="ChEBI" id="CHEBI:15379"/>
        <dbReference type="ChEBI" id="CHEBI:46911"/>
        <dbReference type="ChEBI" id="CHEBI:57783"/>
        <dbReference type="ChEBI" id="CHEBI:58349"/>
        <dbReference type="ChEBI" id="CHEBI:78275"/>
        <dbReference type="EC" id="1.14.13.196"/>
    </reaction>
</comment>
<comment type="catalytic activity">
    <reaction evidence="10">
        <text>L-ornithine + NADH + O2 = N(5)-hydroxy-L-ornithine + NAD(+) + H2O</text>
        <dbReference type="Rhea" id="RHEA:41512"/>
        <dbReference type="ChEBI" id="CHEBI:15377"/>
        <dbReference type="ChEBI" id="CHEBI:15379"/>
        <dbReference type="ChEBI" id="CHEBI:46911"/>
        <dbReference type="ChEBI" id="CHEBI:57540"/>
        <dbReference type="ChEBI" id="CHEBI:57945"/>
        <dbReference type="ChEBI" id="CHEBI:78275"/>
        <dbReference type="EC" id="1.14.13.196"/>
    </reaction>
</comment>
<dbReference type="EMBL" id="KQ241828">
    <property type="protein sequence ID" value="KNC83509.1"/>
    <property type="molecule type" value="Genomic_DNA"/>
</dbReference>
<keyword evidence="8" id="KW-0560">Oxidoreductase</keyword>
<evidence type="ECO:0000256" key="10">
    <source>
        <dbReference type="ARBA" id="ARBA00049248"/>
    </source>
</evidence>
<protein>
    <recommendedName>
        <fullName evidence="4">L-ornithine N(5)-monooxygenase [NAD(P)H]</fullName>
        <ecNumber evidence="4">1.14.13.196</ecNumber>
    </recommendedName>
</protein>
<evidence type="ECO:0000313" key="12">
    <source>
        <dbReference type="Proteomes" id="UP000054560"/>
    </source>
</evidence>
<keyword evidence="6" id="KW-0274">FAD</keyword>
<dbReference type="InterPro" id="IPR025700">
    <property type="entry name" value="Lys/Orn_oxygenase"/>
</dbReference>
<dbReference type="RefSeq" id="XP_014157411.1">
    <property type="nucleotide sequence ID" value="XM_014301936.1"/>
</dbReference>
<keyword evidence="12" id="KW-1185">Reference proteome</keyword>
<keyword evidence="7" id="KW-0521">NADP</keyword>